<dbReference type="Pfam" id="PF00669">
    <property type="entry name" value="Flagellin_N"/>
    <property type="match status" value="1"/>
</dbReference>
<keyword evidence="7" id="KW-0966">Cell projection</keyword>
<keyword evidence="4" id="KW-0175">Coiled coil</keyword>
<evidence type="ECO:0000259" key="5">
    <source>
        <dbReference type="Pfam" id="PF00669"/>
    </source>
</evidence>
<comment type="subcellular location">
    <subcellularLocation>
        <location evidence="3">Secreted</location>
    </subcellularLocation>
    <subcellularLocation>
        <location evidence="3">Bacterial flagellum</location>
    </subcellularLocation>
</comment>
<evidence type="ECO:0000256" key="2">
    <source>
        <dbReference type="ARBA" id="ARBA00023143"/>
    </source>
</evidence>
<dbReference type="PANTHER" id="PTHR42792">
    <property type="entry name" value="FLAGELLIN"/>
    <property type="match status" value="1"/>
</dbReference>
<organism evidence="7 8">
    <name type="scientific">Lentibacter algarum</name>
    <dbReference type="NCBI Taxonomy" id="576131"/>
    <lineage>
        <taxon>Bacteria</taxon>
        <taxon>Pseudomonadati</taxon>
        <taxon>Pseudomonadota</taxon>
        <taxon>Alphaproteobacteria</taxon>
        <taxon>Rhodobacterales</taxon>
        <taxon>Roseobacteraceae</taxon>
        <taxon>Lentibacter</taxon>
    </lineage>
</organism>
<evidence type="ECO:0000256" key="4">
    <source>
        <dbReference type="SAM" id="Coils"/>
    </source>
</evidence>
<keyword evidence="2 3" id="KW-0975">Bacterial flagellum</keyword>
<dbReference type="InterPro" id="IPR001492">
    <property type="entry name" value="Flagellin"/>
</dbReference>
<gene>
    <name evidence="7" type="ORF">SAMN05444486_1011314</name>
</gene>
<comment type="similarity">
    <text evidence="1 3">Belongs to the bacterial flagellin family.</text>
</comment>
<dbReference type="Gene3D" id="6.10.280.190">
    <property type="match status" value="1"/>
</dbReference>
<dbReference type="GeneID" id="78124080"/>
<feature type="domain" description="Flagellin C-terminal" evidence="6">
    <location>
        <begin position="840"/>
        <end position="925"/>
    </location>
</feature>
<dbReference type="InterPro" id="IPR001029">
    <property type="entry name" value="Flagellin_N"/>
</dbReference>
<reference evidence="7 8" key="1">
    <citation type="submission" date="2016-10" db="EMBL/GenBank/DDBJ databases">
        <authorList>
            <person name="de Groot N.N."/>
        </authorList>
    </citation>
    <scope>NUCLEOTIDE SEQUENCE [LARGE SCALE GENOMIC DNA]</scope>
    <source>
        <strain evidence="7 8">DSM 24677</strain>
    </source>
</reference>
<dbReference type="GO" id="GO:0005198">
    <property type="term" value="F:structural molecule activity"/>
    <property type="evidence" value="ECO:0007669"/>
    <property type="project" value="UniProtKB-UniRule"/>
</dbReference>
<keyword evidence="7" id="KW-0969">Cilium</keyword>
<evidence type="ECO:0000259" key="6">
    <source>
        <dbReference type="Pfam" id="PF00700"/>
    </source>
</evidence>
<dbReference type="EMBL" id="FNPR01000001">
    <property type="protein sequence ID" value="SDY32059.1"/>
    <property type="molecule type" value="Genomic_DNA"/>
</dbReference>
<name>A0A1H3IXP6_9RHOB</name>
<protein>
    <recommendedName>
        <fullName evidence="3">Flagellin</fullName>
    </recommendedName>
</protein>
<dbReference type="Gene3D" id="6.10.10.10">
    <property type="entry name" value="Flagellar export chaperone, C-terminal domain"/>
    <property type="match status" value="1"/>
</dbReference>
<dbReference type="GO" id="GO:0005576">
    <property type="term" value="C:extracellular region"/>
    <property type="evidence" value="ECO:0007669"/>
    <property type="project" value="UniProtKB-SubCell"/>
</dbReference>
<dbReference type="PANTHER" id="PTHR42792:SF2">
    <property type="entry name" value="FLAGELLIN"/>
    <property type="match status" value="1"/>
</dbReference>
<dbReference type="GO" id="GO:0009288">
    <property type="term" value="C:bacterial-type flagellum"/>
    <property type="evidence" value="ECO:0007669"/>
    <property type="project" value="UniProtKB-SubCell"/>
</dbReference>
<dbReference type="InterPro" id="IPR042187">
    <property type="entry name" value="Flagellin_C_sub2"/>
</dbReference>
<dbReference type="STRING" id="576131.SAMN05444486_1011314"/>
<keyword evidence="7" id="KW-0282">Flagellum</keyword>
<dbReference type="InterPro" id="IPR046358">
    <property type="entry name" value="Flagellin_C"/>
</dbReference>
<sequence length="927" mass="93792">MTVINTNTASINAQFNLNKVNQEMEKAMEQLSSGKRINSAADDAAGLSIATRMESQVRGLQQAISNAADGQNLAATAEGAMDEITNMLQRMRELALQASNDTMNSQDRENLDQEMGLLKQEIDRIVDTTAYNNIKLLDGSNSSTLQIGQNKGEELTFTIADMSTTSLGSSTSSIAVNASTSVVGQGVEASENVVNLTFNGNDSYGFKVLFDADNTKEITIAPTAMVAGDAATIAKAINDQIAADADVKGTAVAKASGTTVTLTSLDGSSIKVHDFTSAAAGTLTVNPVTDSSAASKTLEDVTESAALTNTGGTAATASTASLMVEHAKAYSFKINGTEVKVGTGDTDQAAGDAIAAKIKSAIEATSSGTATVTATINAGKYTFDMADDSGARIDMTAFQKLTTTAVPNGAITFQNVKGAGSGETITVAHGGNPTSDGTSGGTLLVLEDTKTAKLGFSNSDLSYGLELGGAAYTIDGKTKDFQDELTRVAQEITSANAGVTAANVNGILEISNASGADVALFDAAGDTISALGITAVDAGAAYFLADAGTGDISGVAGVATLDDGSTGQSIDGVPAVASQMFLKFNADDRYTFTIDGDGAGAGAVTAEIVADLSGGNLAGLVNSINAQSTTTSITAAEQDGQVVLTKADGTTFSVTGFSSEGTGSITAVNAGGQGSSTLLENAGDGDEFVAAESQKATATTMQLTFSTADKFSFKITDGDSTATVRATSTTMADAGGVSATAVDHDNEVAEIEAEIGRALQAANMDHISVSSTNGVLTLTNALGSKLEIADFKSDGTGTITATPGSKQGVGKILDDTAASGSMNTVSSVSATTSTVAKSAIDTIDRALENINQARAGLGAISNRLDHTISNLGNVIINTEASQSRIEDADFAKVTGDLTKSQIMSQAATAMLAQANASKQGVLSLLQG</sequence>
<dbReference type="AlphaFoldDB" id="A0A1H3IXP6"/>
<dbReference type="PRINTS" id="PR00207">
    <property type="entry name" value="FLAGELLIN"/>
</dbReference>
<feature type="domain" description="Flagellin N-terminal" evidence="5">
    <location>
        <begin position="4"/>
        <end position="141"/>
    </location>
</feature>
<dbReference type="Gene3D" id="1.20.1330.10">
    <property type="entry name" value="f41 fragment of flagellin, N-terminal domain"/>
    <property type="match status" value="2"/>
</dbReference>
<proteinExistence type="inferred from homology"/>
<evidence type="ECO:0000313" key="8">
    <source>
        <dbReference type="Proteomes" id="UP000199026"/>
    </source>
</evidence>
<dbReference type="Pfam" id="PF00700">
    <property type="entry name" value="Flagellin_C"/>
    <property type="match status" value="1"/>
</dbReference>
<keyword evidence="3" id="KW-0964">Secreted</keyword>
<dbReference type="Proteomes" id="UP000199026">
    <property type="component" value="Unassembled WGS sequence"/>
</dbReference>
<accession>A0A1H3IXP6</accession>
<evidence type="ECO:0000256" key="1">
    <source>
        <dbReference type="ARBA" id="ARBA00005709"/>
    </source>
</evidence>
<dbReference type="OrthoDB" id="9796789at2"/>
<evidence type="ECO:0000313" key="7">
    <source>
        <dbReference type="EMBL" id="SDY32059.1"/>
    </source>
</evidence>
<dbReference type="Gene3D" id="2.170.280.10">
    <property type="entry name" value="f41 fragment of flagellin, middle domain"/>
    <property type="match status" value="2"/>
</dbReference>
<keyword evidence="8" id="KW-1185">Reference proteome</keyword>
<feature type="coiled-coil region" evidence="4">
    <location>
        <begin position="74"/>
        <end position="128"/>
    </location>
</feature>
<dbReference type="Gene3D" id="2.30.220.10">
    <property type="entry name" value="f41 fragment of flagellin, C-terminal domain"/>
    <property type="match status" value="2"/>
</dbReference>
<comment type="function">
    <text evidence="3">Flagellin is the subunit protein which polymerizes to form the filaments of bacterial flagella.</text>
</comment>
<dbReference type="RefSeq" id="WP_089888793.1">
    <property type="nucleotide sequence ID" value="NZ_FNPR01000001.1"/>
</dbReference>
<evidence type="ECO:0000256" key="3">
    <source>
        <dbReference type="RuleBase" id="RU362073"/>
    </source>
</evidence>
<dbReference type="SUPFAM" id="SSF64518">
    <property type="entry name" value="Phase 1 flagellin"/>
    <property type="match status" value="2"/>
</dbReference>